<dbReference type="RefSeq" id="WP_159443775.1">
    <property type="nucleotide sequence ID" value="NZ_FUWY01000006.1"/>
</dbReference>
<keyword evidence="1" id="KW-1133">Transmembrane helix</keyword>
<evidence type="ECO:0000256" key="1">
    <source>
        <dbReference type="SAM" id="Phobius"/>
    </source>
</evidence>
<organism evidence="2 3">
    <name type="scientific">Anaerorhabdus furcosa</name>
    <dbReference type="NCBI Taxonomy" id="118967"/>
    <lineage>
        <taxon>Bacteria</taxon>
        <taxon>Bacillati</taxon>
        <taxon>Bacillota</taxon>
        <taxon>Erysipelotrichia</taxon>
        <taxon>Erysipelotrichales</taxon>
        <taxon>Erysipelotrichaceae</taxon>
        <taxon>Anaerorhabdus</taxon>
    </lineage>
</organism>
<dbReference type="AlphaFoldDB" id="A0A1T4PEZ4"/>
<keyword evidence="1" id="KW-0472">Membrane</keyword>
<reference evidence="3" key="1">
    <citation type="submission" date="2017-02" db="EMBL/GenBank/DDBJ databases">
        <authorList>
            <person name="Varghese N."/>
            <person name="Submissions S."/>
        </authorList>
    </citation>
    <scope>NUCLEOTIDE SEQUENCE [LARGE SCALE GENOMIC DNA]</scope>
    <source>
        <strain evidence="3">ATCC 25662</strain>
    </source>
</reference>
<dbReference type="Proteomes" id="UP000243297">
    <property type="component" value="Unassembled WGS sequence"/>
</dbReference>
<gene>
    <name evidence="2" type="ORF">SAMN02745191_1985</name>
</gene>
<feature type="transmembrane region" description="Helical" evidence="1">
    <location>
        <begin position="12"/>
        <end position="30"/>
    </location>
</feature>
<dbReference type="EMBL" id="FUWY01000006">
    <property type="protein sequence ID" value="SJZ90130.1"/>
    <property type="molecule type" value="Genomic_DNA"/>
</dbReference>
<evidence type="ECO:0000313" key="3">
    <source>
        <dbReference type="Proteomes" id="UP000243297"/>
    </source>
</evidence>
<protein>
    <submittedName>
        <fullName evidence="2">Uncharacterized protein</fullName>
    </submittedName>
</protein>
<sequence length="57" mass="6941">MIENINDFLSIAFLLLILVYGLYITYSIFVKHHEHKMQQIESDYYQEDTDDSRTDFY</sequence>
<dbReference type="STRING" id="118967.SAMN02745191_1985"/>
<name>A0A1T4PEZ4_9FIRM</name>
<proteinExistence type="predicted"/>
<accession>A0A1T4PEZ4</accession>
<evidence type="ECO:0000313" key="2">
    <source>
        <dbReference type="EMBL" id="SJZ90130.1"/>
    </source>
</evidence>
<keyword evidence="3" id="KW-1185">Reference proteome</keyword>
<keyword evidence="1" id="KW-0812">Transmembrane</keyword>